<evidence type="ECO:0000256" key="9">
    <source>
        <dbReference type="SAM" id="MobiDB-lite"/>
    </source>
</evidence>
<dbReference type="Pfam" id="PF01336">
    <property type="entry name" value="tRNA_anti-codon"/>
    <property type="match status" value="1"/>
</dbReference>
<dbReference type="SUPFAM" id="SSF50249">
    <property type="entry name" value="Nucleic acid-binding proteins"/>
    <property type="match status" value="1"/>
</dbReference>
<comment type="subunit">
    <text evidence="7">Homodimer.</text>
</comment>
<dbReference type="PANTHER" id="PTHR42918:SF15">
    <property type="entry name" value="LYSINE--TRNA LIGASE, CHLOROPLASTIC_MITOCHONDRIAL"/>
    <property type="match status" value="1"/>
</dbReference>
<evidence type="ECO:0000256" key="2">
    <source>
        <dbReference type="ARBA" id="ARBA00022723"/>
    </source>
</evidence>
<keyword evidence="7" id="KW-0648">Protein biosynthesis</keyword>
<comment type="catalytic activity">
    <reaction evidence="6 7 8">
        <text>tRNA(Lys) + L-lysine + ATP = L-lysyl-tRNA(Lys) + AMP + diphosphate</text>
        <dbReference type="Rhea" id="RHEA:20792"/>
        <dbReference type="Rhea" id="RHEA-COMP:9696"/>
        <dbReference type="Rhea" id="RHEA-COMP:9697"/>
        <dbReference type="ChEBI" id="CHEBI:30616"/>
        <dbReference type="ChEBI" id="CHEBI:32551"/>
        <dbReference type="ChEBI" id="CHEBI:33019"/>
        <dbReference type="ChEBI" id="CHEBI:78442"/>
        <dbReference type="ChEBI" id="CHEBI:78529"/>
        <dbReference type="ChEBI" id="CHEBI:456215"/>
        <dbReference type="EC" id="6.1.1.6"/>
    </reaction>
</comment>
<comment type="cofactor">
    <cofactor evidence="7 8">
        <name>Mg(2+)</name>
        <dbReference type="ChEBI" id="CHEBI:18420"/>
    </cofactor>
    <text evidence="7 8">Binds 3 Mg(2+) ions per subunit.</text>
</comment>
<sequence>MSDSTSPQPDAVTGAPSTDAPSGDASDGSHLDELVRQRREKLEAWRADDVEPYPVGVDVPDRIRTVNADWADRLEAGEETEEVVTVAGRIVMRRGMGKLVFLVLRERGEDLQAMVSKKEVGEDAMGHVDRLDTGDWVAVTGRVIRSRRGELSVMANEVALLSKALRPLPDKWHGLSDTDTRYRQRYVDLIVNEDSRRVFEIRTRTMQALRAELIDREFLEVETPLLHPIPGGATARPFVTHHNALDIDLYLRIAPELYLKRLIVGGMDRVFELGRVFRNEGLSTRHNPEFTMLETYEAHTDHEGVMALTQALVQRAAVEATGGTTVTYDGREVDLGGDFARRPLLELAREATGRDDLGYDSDIADVRALCDTHEVRWEDGWGVQKLIVELYEKLVEHTLWKPTFVTEHPIETSPLAHSHRELPHVTERFELIVTGRELANGFSELSDPDDQRARFDAQVAAKAAGDAEAMGLDEDYLRALEYGLPPTGGLGIGVDRFVMLLADVHTIRDVILFPTLRPEA</sequence>
<keyword evidence="12" id="KW-1185">Reference proteome</keyword>
<dbReference type="Pfam" id="PF00152">
    <property type="entry name" value="tRNA-synt_2"/>
    <property type="match status" value="1"/>
</dbReference>
<keyword evidence="4 7" id="KW-0067">ATP-binding</keyword>
<dbReference type="PROSITE" id="PS50862">
    <property type="entry name" value="AA_TRNA_LIGASE_II"/>
    <property type="match status" value="1"/>
</dbReference>
<feature type="binding site" evidence="7">
    <location>
        <position position="430"/>
    </location>
    <ligand>
        <name>Mg(2+)</name>
        <dbReference type="ChEBI" id="CHEBI:18420"/>
        <label>1</label>
    </ligand>
</feature>
<dbReference type="Proteomes" id="UP000264006">
    <property type="component" value="Chromosome"/>
</dbReference>
<evidence type="ECO:0000313" key="11">
    <source>
        <dbReference type="EMBL" id="AXV08764.1"/>
    </source>
</evidence>
<comment type="similarity">
    <text evidence="7">Belongs to the class-II aminoacyl-tRNA synthetase family.</text>
</comment>
<dbReference type="CDD" id="cd00775">
    <property type="entry name" value="LysRS_core"/>
    <property type="match status" value="1"/>
</dbReference>
<keyword evidence="7" id="KW-0963">Cytoplasm</keyword>
<dbReference type="InterPro" id="IPR012340">
    <property type="entry name" value="NA-bd_OB-fold"/>
</dbReference>
<organism evidence="11 12">
    <name type="scientific">Euzebya pacifica</name>
    <dbReference type="NCBI Taxonomy" id="1608957"/>
    <lineage>
        <taxon>Bacteria</taxon>
        <taxon>Bacillati</taxon>
        <taxon>Actinomycetota</taxon>
        <taxon>Nitriliruptoria</taxon>
        <taxon>Euzebyales</taxon>
    </lineage>
</organism>
<reference evidence="11 12" key="1">
    <citation type="submission" date="2018-09" db="EMBL/GenBank/DDBJ databases">
        <title>Complete genome sequence of Euzebya sp. DY32-46 isolated from seawater of Pacific Ocean.</title>
        <authorList>
            <person name="Xu L."/>
            <person name="Wu Y.-H."/>
            <person name="Xu X.-W."/>
        </authorList>
    </citation>
    <scope>NUCLEOTIDE SEQUENCE [LARGE SCALE GENOMIC DNA]</scope>
    <source>
        <strain evidence="11 12">DY32-46</strain>
    </source>
</reference>
<evidence type="ECO:0000256" key="6">
    <source>
        <dbReference type="ARBA" id="ARBA00048573"/>
    </source>
</evidence>
<dbReference type="EC" id="6.1.1.6" evidence="7"/>
<evidence type="ECO:0000256" key="4">
    <source>
        <dbReference type="ARBA" id="ARBA00022840"/>
    </source>
</evidence>
<comment type="subcellular location">
    <subcellularLocation>
        <location evidence="7">Cytoplasm</location>
    </subcellularLocation>
</comment>
<dbReference type="InterPro" id="IPR004365">
    <property type="entry name" value="NA-bd_OB_tRNA"/>
</dbReference>
<dbReference type="GO" id="GO:0004824">
    <property type="term" value="F:lysine-tRNA ligase activity"/>
    <property type="evidence" value="ECO:0007669"/>
    <property type="project" value="UniProtKB-UniRule"/>
</dbReference>
<keyword evidence="2 7" id="KW-0479">Metal-binding</keyword>
<dbReference type="NCBIfam" id="TIGR00499">
    <property type="entry name" value="lysS_bact"/>
    <property type="match status" value="1"/>
</dbReference>
<dbReference type="GO" id="GO:0005829">
    <property type="term" value="C:cytosol"/>
    <property type="evidence" value="ECO:0007669"/>
    <property type="project" value="TreeGrafter"/>
</dbReference>
<gene>
    <name evidence="7" type="primary">lysS</name>
    <name evidence="11" type="ORF">DVS28_a4097</name>
</gene>
<proteinExistence type="inferred from homology"/>
<evidence type="ECO:0000256" key="1">
    <source>
        <dbReference type="ARBA" id="ARBA00022598"/>
    </source>
</evidence>
<evidence type="ECO:0000256" key="8">
    <source>
        <dbReference type="RuleBase" id="RU000336"/>
    </source>
</evidence>
<dbReference type="GO" id="GO:0005524">
    <property type="term" value="F:ATP binding"/>
    <property type="evidence" value="ECO:0007669"/>
    <property type="project" value="UniProtKB-UniRule"/>
</dbReference>
<keyword evidence="3 7" id="KW-0547">Nucleotide-binding</keyword>
<evidence type="ECO:0000313" key="12">
    <source>
        <dbReference type="Proteomes" id="UP000264006"/>
    </source>
</evidence>
<keyword evidence="1 7" id="KW-0436">Ligase</keyword>
<dbReference type="CDD" id="cd04322">
    <property type="entry name" value="LysRS_N"/>
    <property type="match status" value="1"/>
</dbReference>
<dbReference type="EMBL" id="CP031165">
    <property type="protein sequence ID" value="AXV08764.1"/>
    <property type="molecule type" value="Genomic_DNA"/>
</dbReference>
<dbReference type="PANTHER" id="PTHR42918">
    <property type="entry name" value="LYSYL-TRNA SYNTHETASE"/>
    <property type="match status" value="1"/>
</dbReference>
<feature type="domain" description="Aminoacyl-transfer RNA synthetases class-II family profile" evidence="10">
    <location>
        <begin position="199"/>
        <end position="518"/>
    </location>
</feature>
<feature type="binding site" evidence="7">
    <location>
        <position position="437"/>
    </location>
    <ligand>
        <name>Mg(2+)</name>
        <dbReference type="ChEBI" id="CHEBI:18420"/>
        <label>1</label>
    </ligand>
</feature>
<feature type="binding site" evidence="7">
    <location>
        <position position="437"/>
    </location>
    <ligand>
        <name>Mg(2+)</name>
        <dbReference type="ChEBI" id="CHEBI:18420"/>
        <label>2</label>
    </ligand>
</feature>
<keyword evidence="7 8" id="KW-0460">Magnesium</keyword>
<protein>
    <recommendedName>
        <fullName evidence="7">Lysine--tRNA ligase</fullName>
        <ecNumber evidence="7">6.1.1.6</ecNumber>
    </recommendedName>
    <alternativeName>
        <fullName evidence="7">Lysyl-tRNA synthetase</fullName>
        <shortName evidence="7">LysRS</shortName>
    </alternativeName>
</protein>
<dbReference type="OrthoDB" id="9801152at2"/>
<dbReference type="GO" id="GO:0000287">
    <property type="term" value="F:magnesium ion binding"/>
    <property type="evidence" value="ECO:0007669"/>
    <property type="project" value="UniProtKB-UniRule"/>
</dbReference>
<dbReference type="InterPro" id="IPR004364">
    <property type="entry name" value="Aa-tRNA-synt_II"/>
</dbReference>
<accession>A0A346Y2R7</accession>
<dbReference type="InterPro" id="IPR045864">
    <property type="entry name" value="aa-tRNA-synth_II/BPL/LPL"/>
</dbReference>
<dbReference type="RefSeq" id="WP_114593062.1">
    <property type="nucleotide sequence ID" value="NZ_CP031165.1"/>
</dbReference>
<dbReference type="InterPro" id="IPR018149">
    <property type="entry name" value="Lys-tRNA-synth_II_C"/>
</dbReference>
<evidence type="ECO:0000256" key="5">
    <source>
        <dbReference type="ARBA" id="ARBA00023146"/>
    </source>
</evidence>
<evidence type="ECO:0000256" key="7">
    <source>
        <dbReference type="HAMAP-Rule" id="MF_00252"/>
    </source>
</evidence>
<dbReference type="GO" id="GO:0006430">
    <property type="term" value="P:lysyl-tRNA aminoacylation"/>
    <property type="evidence" value="ECO:0007669"/>
    <property type="project" value="UniProtKB-UniRule"/>
</dbReference>
<feature type="region of interest" description="Disordered" evidence="9">
    <location>
        <begin position="1"/>
        <end position="33"/>
    </location>
</feature>
<evidence type="ECO:0000256" key="3">
    <source>
        <dbReference type="ARBA" id="ARBA00022741"/>
    </source>
</evidence>
<dbReference type="InterPro" id="IPR044136">
    <property type="entry name" value="Lys-tRNA-ligase_II_N"/>
</dbReference>
<evidence type="ECO:0000259" key="10">
    <source>
        <dbReference type="PROSITE" id="PS50862"/>
    </source>
</evidence>
<dbReference type="HAMAP" id="MF_00252">
    <property type="entry name" value="Lys_tRNA_synth_class2"/>
    <property type="match status" value="1"/>
</dbReference>
<dbReference type="SUPFAM" id="SSF55681">
    <property type="entry name" value="Class II aaRS and biotin synthetases"/>
    <property type="match status" value="1"/>
</dbReference>
<name>A0A346Y2R7_9ACTN</name>
<dbReference type="Gene3D" id="3.30.930.10">
    <property type="entry name" value="Bira Bifunctional Protein, Domain 2"/>
    <property type="match status" value="1"/>
</dbReference>
<dbReference type="NCBIfam" id="NF001756">
    <property type="entry name" value="PRK00484.1"/>
    <property type="match status" value="1"/>
</dbReference>
<dbReference type="GO" id="GO:0000049">
    <property type="term" value="F:tRNA binding"/>
    <property type="evidence" value="ECO:0007669"/>
    <property type="project" value="TreeGrafter"/>
</dbReference>
<dbReference type="Gene3D" id="2.40.50.140">
    <property type="entry name" value="Nucleic acid-binding proteins"/>
    <property type="match status" value="1"/>
</dbReference>
<dbReference type="InterPro" id="IPR002313">
    <property type="entry name" value="Lys-tRNA-ligase_II"/>
</dbReference>
<dbReference type="AlphaFoldDB" id="A0A346Y2R7"/>
<keyword evidence="5 7" id="KW-0030">Aminoacyl-tRNA synthetase</keyword>
<dbReference type="KEGG" id="euz:DVS28_a4097"/>
<dbReference type="InterPro" id="IPR006195">
    <property type="entry name" value="aa-tRNA-synth_II"/>
</dbReference>
<dbReference type="PRINTS" id="PR00982">
    <property type="entry name" value="TRNASYNTHLYS"/>
</dbReference>